<gene>
    <name evidence="1" type="ORF">AMP9_0971</name>
</gene>
<dbReference type="AlphaFoldDB" id="A0A484NQH5"/>
<name>A0A484NQH5_9ZZZZ</name>
<evidence type="ECO:0000313" key="1">
    <source>
        <dbReference type="EMBL" id="VFR16124.1"/>
    </source>
</evidence>
<protein>
    <submittedName>
        <fullName evidence="1">Uncharacterized protein</fullName>
    </submittedName>
</protein>
<proteinExistence type="predicted"/>
<accession>A0A484NQH5</accession>
<sequence>MIHCWPIRAGRPGRAWLAAFSHVSLVGRMSGAGVDAPEHCLNA</sequence>
<organism evidence="1">
    <name type="scientific">plant metagenome</name>
    <dbReference type="NCBI Taxonomy" id="1297885"/>
    <lineage>
        <taxon>unclassified sequences</taxon>
        <taxon>metagenomes</taxon>
        <taxon>organismal metagenomes</taxon>
    </lineage>
</organism>
<dbReference type="EMBL" id="CAADHY010000005">
    <property type="protein sequence ID" value="VFR16124.1"/>
    <property type="molecule type" value="Genomic_DNA"/>
</dbReference>
<reference evidence="1" key="1">
    <citation type="submission" date="2019-03" db="EMBL/GenBank/DDBJ databases">
        <authorList>
            <person name="Danneels B."/>
        </authorList>
    </citation>
    <scope>NUCLEOTIDE SEQUENCE</scope>
</reference>